<dbReference type="EMBL" id="JAOYEY010000028">
    <property type="protein sequence ID" value="MCV9885073.1"/>
    <property type="molecule type" value="Genomic_DNA"/>
</dbReference>
<reference evidence="2 3" key="1">
    <citation type="submission" date="2022-10" db="EMBL/GenBank/DDBJ databases">
        <title>Draft genome assembly of moderately radiation resistant bacterium Metabacillus halosaccharovorans.</title>
        <authorList>
            <person name="Pal S."/>
            <person name="Gopinathan A."/>
        </authorList>
    </citation>
    <scope>NUCLEOTIDE SEQUENCE [LARGE SCALE GENOMIC DNA]</scope>
    <source>
        <strain evidence="2 3">VITHBRA001</strain>
    </source>
</reference>
<evidence type="ECO:0000313" key="2">
    <source>
        <dbReference type="EMBL" id="MCV9885073.1"/>
    </source>
</evidence>
<evidence type="ECO:0000313" key="3">
    <source>
        <dbReference type="Proteomes" id="UP001526147"/>
    </source>
</evidence>
<gene>
    <name evidence="2" type="ORF">OIH86_05350</name>
</gene>
<feature type="domain" description="Condensin complex subunit 1 C-terminal" evidence="1">
    <location>
        <begin position="26"/>
        <end position="139"/>
    </location>
</feature>
<dbReference type="RefSeq" id="WP_264141935.1">
    <property type="nucleotide sequence ID" value="NZ_JAOYEY010000028.1"/>
</dbReference>
<accession>A0ABT3DDE2</accession>
<dbReference type="Proteomes" id="UP001526147">
    <property type="component" value="Unassembled WGS sequence"/>
</dbReference>
<protein>
    <submittedName>
        <fullName evidence="2">HEAT repeat domain-containing protein</fullName>
    </submittedName>
</protein>
<dbReference type="Gene3D" id="1.25.10.10">
    <property type="entry name" value="Leucine-rich Repeat Variant"/>
    <property type="match status" value="1"/>
</dbReference>
<proteinExistence type="predicted"/>
<dbReference type="InterPro" id="IPR016024">
    <property type="entry name" value="ARM-type_fold"/>
</dbReference>
<evidence type="ECO:0000259" key="1">
    <source>
        <dbReference type="Pfam" id="PF12717"/>
    </source>
</evidence>
<dbReference type="InterPro" id="IPR011989">
    <property type="entry name" value="ARM-like"/>
</dbReference>
<organism evidence="2 3">
    <name type="scientific">Metabacillus halosaccharovorans</name>
    <dbReference type="NCBI Taxonomy" id="930124"/>
    <lineage>
        <taxon>Bacteria</taxon>
        <taxon>Bacillati</taxon>
        <taxon>Bacillota</taxon>
        <taxon>Bacilli</taxon>
        <taxon>Bacillales</taxon>
        <taxon>Bacillaceae</taxon>
        <taxon>Metabacillus</taxon>
    </lineage>
</organism>
<dbReference type="SUPFAM" id="SSF48371">
    <property type="entry name" value="ARM repeat"/>
    <property type="match status" value="1"/>
</dbReference>
<dbReference type="Pfam" id="PF12717">
    <property type="entry name" value="Cnd1"/>
    <property type="match status" value="1"/>
</dbReference>
<dbReference type="InterPro" id="IPR032682">
    <property type="entry name" value="Cnd1_C"/>
</dbReference>
<comment type="caution">
    <text evidence="2">The sequence shown here is derived from an EMBL/GenBank/DDBJ whole genome shotgun (WGS) entry which is preliminary data.</text>
</comment>
<keyword evidence="3" id="KW-1185">Reference proteome</keyword>
<sequence length="251" mass="29537">MGYYDLSKAERVQLYNTLEENILINITEEKFDYILLYAADRDTYIRKNTYLILGRLYDANPSFQSRIIQIIGQLLKNENEKIRQTMVNCLGEIGKKDAEKVLEMFEIALFDKHHSVRNAVIGSLKKMGEVNPIPILNFAKKYLHHPEAEIRREVIHGIELRGRTHPEEVLPLLKEVQFEKVKRVRNMVIHVLGQISYKNDCLEKVVQSLREWENKELVDEALVEILDVHIRYKDFSVKTYAEAKQYIEKSF</sequence>
<name>A0ABT3DDE2_9BACI</name>